<evidence type="ECO:0000256" key="3">
    <source>
        <dbReference type="ARBA" id="ARBA00012641"/>
    </source>
</evidence>
<comment type="similarity">
    <text evidence="2 11">Belongs to the glycosyltransferase 43 family.</text>
</comment>
<name>A0ABM1BQM9_LIMPO</name>
<gene>
    <name evidence="13" type="primary">LOC106470764</name>
</gene>
<proteinExistence type="inferred from homology"/>
<evidence type="ECO:0000256" key="4">
    <source>
        <dbReference type="ARBA" id="ARBA00022679"/>
    </source>
</evidence>
<keyword evidence="4 11" id="KW-0808">Transferase</keyword>
<comment type="subcellular location">
    <subcellularLocation>
        <location evidence="11">Golgi apparatus membrane</location>
        <topology evidence="11">Single-pass type II membrane protein</topology>
    </subcellularLocation>
    <subcellularLocation>
        <location evidence="1">Membrane</location>
        <topology evidence="1">Single-pass type II membrane protein</topology>
    </subcellularLocation>
</comment>
<dbReference type="InterPro" id="IPR029044">
    <property type="entry name" value="Nucleotide-diphossugar_trans"/>
</dbReference>
<evidence type="ECO:0000256" key="9">
    <source>
        <dbReference type="ARBA" id="ARBA00023180"/>
    </source>
</evidence>
<dbReference type="EC" id="2.4.1.135" evidence="3 11"/>
<evidence type="ECO:0000256" key="5">
    <source>
        <dbReference type="ARBA" id="ARBA00022692"/>
    </source>
</evidence>
<keyword evidence="7" id="KW-1133">Transmembrane helix</keyword>
<evidence type="ECO:0000256" key="11">
    <source>
        <dbReference type="RuleBase" id="RU363127"/>
    </source>
</evidence>
<dbReference type="CDD" id="cd00218">
    <property type="entry name" value="GlcAT-I"/>
    <property type="match status" value="1"/>
</dbReference>
<dbReference type="PANTHER" id="PTHR10896:SF50">
    <property type="entry name" value="GALACTOSYLGALACTOSYLXYLOSYLPROTEIN 3-BETA-GLUCURONOSYLTRANSFERASE P"/>
    <property type="match status" value="1"/>
</dbReference>
<sequence>MFMFFLIFSIERHRNQFGLNRSNQDIELTTIYIITPTYARANQIPEITRLAQTLMHVPNIHWLVVEDWSDKNPMIETILKKRGVQHTYLVGPRPPNQLKYPYAVNCHHAAFKWIRENAKSGVIFMADDDNVFDLRVFEQMRSTKNVSVWPVGGMFREELSSPVVKNGKVIDFLDGFRRQRKFALDWAAFAVSVQHFLSIPGATDPYRNGYEEDLFLQNLRFGLDDLEPKGNNCTEILAWHTRTTSKDYPSLNNMKKEPDYENTNLLKLYASMLTTARNKV</sequence>
<dbReference type="GeneID" id="106470764"/>
<reference evidence="13" key="1">
    <citation type="submission" date="2025-08" db="UniProtKB">
        <authorList>
            <consortium name="RefSeq"/>
        </authorList>
    </citation>
    <scope>IDENTIFICATION</scope>
    <source>
        <tissue evidence="13">Muscle</tissue>
    </source>
</reference>
<dbReference type="PANTHER" id="PTHR10896">
    <property type="entry name" value="GALACTOSYLGALACTOSYLXYLOSYLPROTEIN 3-BETA-GLUCURONOSYLTRANSFERASE BETA-1,3-GLUCURONYLTRANSFERASE"/>
    <property type="match status" value="1"/>
</dbReference>
<keyword evidence="11" id="KW-0479">Metal-binding</keyword>
<comment type="pathway">
    <text evidence="11">Protein modification; protein glycosylation.</text>
</comment>
<organism evidence="12 13">
    <name type="scientific">Limulus polyphemus</name>
    <name type="common">Atlantic horseshoe crab</name>
    <dbReference type="NCBI Taxonomy" id="6850"/>
    <lineage>
        <taxon>Eukaryota</taxon>
        <taxon>Metazoa</taxon>
        <taxon>Ecdysozoa</taxon>
        <taxon>Arthropoda</taxon>
        <taxon>Chelicerata</taxon>
        <taxon>Merostomata</taxon>
        <taxon>Xiphosura</taxon>
        <taxon>Limulidae</taxon>
        <taxon>Limulus</taxon>
    </lineage>
</organism>
<evidence type="ECO:0000256" key="10">
    <source>
        <dbReference type="ARBA" id="ARBA00047979"/>
    </source>
</evidence>
<dbReference type="Gene3D" id="3.90.550.10">
    <property type="entry name" value="Spore Coat Polysaccharide Biosynthesis Protein SpsA, Chain A"/>
    <property type="match status" value="1"/>
</dbReference>
<comment type="cofactor">
    <cofactor evidence="11">
        <name>Mn(2+)</name>
        <dbReference type="ChEBI" id="CHEBI:29035"/>
    </cofactor>
</comment>
<protein>
    <recommendedName>
        <fullName evidence="3 11">Galactosylgalactosylxylosylprotein 3-beta-glucuronosyltransferase</fullName>
        <ecNumber evidence="3 11">2.4.1.135</ecNumber>
    </recommendedName>
</protein>
<evidence type="ECO:0000256" key="2">
    <source>
        <dbReference type="ARBA" id="ARBA00007706"/>
    </source>
</evidence>
<accession>A0ABM1BQM9</accession>
<dbReference type="Pfam" id="PF03360">
    <property type="entry name" value="Glyco_transf_43"/>
    <property type="match status" value="1"/>
</dbReference>
<keyword evidence="11" id="KW-0464">Manganese</keyword>
<evidence type="ECO:0000313" key="12">
    <source>
        <dbReference type="Proteomes" id="UP000694941"/>
    </source>
</evidence>
<evidence type="ECO:0000256" key="8">
    <source>
        <dbReference type="ARBA" id="ARBA00023136"/>
    </source>
</evidence>
<keyword evidence="8" id="KW-0472">Membrane</keyword>
<dbReference type="SUPFAM" id="SSF53448">
    <property type="entry name" value="Nucleotide-diphospho-sugar transferases"/>
    <property type="match status" value="1"/>
</dbReference>
<evidence type="ECO:0000256" key="6">
    <source>
        <dbReference type="ARBA" id="ARBA00022968"/>
    </source>
</evidence>
<evidence type="ECO:0000313" key="13">
    <source>
        <dbReference type="RefSeq" id="XP_013786785.1"/>
    </source>
</evidence>
<dbReference type="InterPro" id="IPR005027">
    <property type="entry name" value="Glyco_trans_43"/>
</dbReference>
<keyword evidence="5" id="KW-0812">Transmembrane</keyword>
<keyword evidence="6 11" id="KW-0735">Signal-anchor</keyword>
<keyword evidence="9" id="KW-0325">Glycoprotein</keyword>
<evidence type="ECO:0000256" key="1">
    <source>
        <dbReference type="ARBA" id="ARBA00004606"/>
    </source>
</evidence>
<dbReference type="Proteomes" id="UP000694941">
    <property type="component" value="Unplaced"/>
</dbReference>
<dbReference type="RefSeq" id="XP_013786785.1">
    <property type="nucleotide sequence ID" value="XM_013931331.1"/>
</dbReference>
<evidence type="ECO:0000256" key="7">
    <source>
        <dbReference type="ARBA" id="ARBA00022989"/>
    </source>
</evidence>
<keyword evidence="12" id="KW-1185">Reference proteome</keyword>
<comment type="catalytic activity">
    <reaction evidence="10 11">
        <text>3-O-(beta-D-galactosyl-(1-&gt;3)-beta-D-galactosyl-(1-&gt;4)-beta-D-xylosyl)-L-seryl-[protein] + UDP-alpha-D-glucuronate = 3-O-(beta-D-GlcA-(1-&gt;3)-beta-D-Gal-(1-&gt;3)-beta-D-Gal-(1-&gt;4)-beta-D-Xyl)-L-seryl-[protein] + UDP + H(+)</text>
        <dbReference type="Rhea" id="RHEA:24168"/>
        <dbReference type="Rhea" id="RHEA-COMP:12571"/>
        <dbReference type="Rhea" id="RHEA-COMP:12573"/>
        <dbReference type="ChEBI" id="CHEBI:15378"/>
        <dbReference type="ChEBI" id="CHEBI:58052"/>
        <dbReference type="ChEBI" id="CHEBI:58223"/>
        <dbReference type="ChEBI" id="CHEBI:132090"/>
        <dbReference type="ChEBI" id="CHEBI:132093"/>
        <dbReference type="EC" id="2.4.1.135"/>
    </reaction>
</comment>
<keyword evidence="11" id="KW-0333">Golgi apparatus</keyword>